<name>A0A251XEH3_CLAMM</name>
<dbReference type="EMBL" id="MDHH01000009">
    <property type="protein sequence ID" value="OUE00063.1"/>
    <property type="molecule type" value="Genomic_DNA"/>
</dbReference>
<evidence type="ECO:0000313" key="2">
    <source>
        <dbReference type="EMBL" id="OUE00063.1"/>
    </source>
</evidence>
<reference evidence="2 3" key="1">
    <citation type="submission" date="2016-08" db="EMBL/GenBank/DDBJ databases">
        <title>Genome sequence of Clavibacter michiganensis subsp. michiganensis strain CASJ007.</title>
        <authorList>
            <person name="Thapa S.P."/>
            <person name="Coaker G."/>
        </authorList>
    </citation>
    <scope>NUCLEOTIDE SEQUENCE [LARGE SCALE GENOMIC DNA]</scope>
    <source>
        <strain evidence="2">CASJ007</strain>
    </source>
</reference>
<dbReference type="AlphaFoldDB" id="A0A251XEH3"/>
<feature type="region of interest" description="Disordered" evidence="1">
    <location>
        <begin position="1"/>
        <end position="145"/>
    </location>
</feature>
<accession>A0A251XEH3</accession>
<feature type="compositionally biased region" description="Basic residues" evidence="1">
    <location>
        <begin position="210"/>
        <end position="243"/>
    </location>
</feature>
<feature type="region of interest" description="Disordered" evidence="1">
    <location>
        <begin position="164"/>
        <end position="243"/>
    </location>
</feature>
<gene>
    <name evidence="2" type="ORF">CMMCAS07_19930</name>
</gene>
<feature type="compositionally biased region" description="Low complexity" evidence="1">
    <location>
        <begin position="68"/>
        <end position="89"/>
    </location>
</feature>
<feature type="compositionally biased region" description="Basic and acidic residues" evidence="1">
    <location>
        <begin position="99"/>
        <end position="109"/>
    </location>
</feature>
<evidence type="ECO:0000313" key="3">
    <source>
        <dbReference type="Proteomes" id="UP000195062"/>
    </source>
</evidence>
<feature type="compositionally biased region" description="Basic and acidic residues" evidence="1">
    <location>
        <begin position="318"/>
        <end position="327"/>
    </location>
</feature>
<feature type="compositionally biased region" description="Low complexity" evidence="1">
    <location>
        <begin position="186"/>
        <end position="209"/>
    </location>
</feature>
<evidence type="ECO:0000256" key="1">
    <source>
        <dbReference type="SAM" id="MobiDB-lite"/>
    </source>
</evidence>
<keyword evidence="3" id="KW-1185">Reference proteome</keyword>
<dbReference type="Proteomes" id="UP000195062">
    <property type="component" value="Unassembled WGS sequence"/>
</dbReference>
<comment type="caution">
    <text evidence="2">The sequence shown here is derived from an EMBL/GenBank/DDBJ whole genome shotgun (WGS) entry which is preliminary data.</text>
</comment>
<sequence length="327" mass="35063">MTTAVDPRAPPAGSCRSASTSACADPAPRWRPSAMTRPRASRITQPTRGFGPHAGPSAASSRPRRMARSSAGASAAAGRPRAVPSGRRAWCPRPWTDSGRGRRDLDAGRLADAACASHPDSNRRSRNPTGSADEAPGDPVAHRPFADCHRRSDFHRPGARVWVEISPRGCGPGPVTLRDLRRQRTPTRSTASARSASAVIRTTPAGRGASRPRGRRTRRRRRAPRRPRRARRCGAGRHHHGVGRIHARLRAPEQEDARVGLREAEVAGADHGERRAVSPAAAILGSCWLRSPFVTTPKRTPGCRRAISSSASTAPGSAHHDASYPAR</sequence>
<feature type="region of interest" description="Disordered" evidence="1">
    <location>
        <begin position="298"/>
        <end position="327"/>
    </location>
</feature>
<protein>
    <submittedName>
        <fullName evidence="2">Uncharacterized protein</fullName>
    </submittedName>
</protein>
<proteinExistence type="predicted"/>
<organism evidence="2 3">
    <name type="scientific">Clavibacter michiganensis subsp. michiganensis</name>
    <dbReference type="NCBI Taxonomy" id="33013"/>
    <lineage>
        <taxon>Bacteria</taxon>
        <taxon>Bacillati</taxon>
        <taxon>Actinomycetota</taxon>
        <taxon>Actinomycetes</taxon>
        <taxon>Micrococcales</taxon>
        <taxon>Microbacteriaceae</taxon>
        <taxon>Clavibacter</taxon>
    </lineage>
</organism>